<dbReference type="RefSeq" id="WP_093425681.1">
    <property type="nucleotide sequence ID" value="NZ_FOXA01000044.1"/>
</dbReference>
<dbReference type="STRING" id="441119.SAMN04488047_12611"/>
<dbReference type="InterPro" id="IPR009057">
    <property type="entry name" value="Homeodomain-like_sf"/>
</dbReference>
<evidence type="ECO:0000313" key="2">
    <source>
        <dbReference type="EMBL" id="SFQ01219.1"/>
    </source>
</evidence>
<dbReference type="InterPro" id="IPR002514">
    <property type="entry name" value="Transposase_8"/>
</dbReference>
<dbReference type="EMBL" id="FOXA01000044">
    <property type="protein sequence ID" value="SFQ17555.1"/>
    <property type="molecule type" value="Genomic_DNA"/>
</dbReference>
<dbReference type="Gene3D" id="1.10.10.10">
    <property type="entry name" value="Winged helix-like DNA-binding domain superfamily/Winged helix DNA-binding domain"/>
    <property type="match status" value="1"/>
</dbReference>
<sequence length="151" mass="16445">MDDKKTTTSGATEATASSARAPNAGDDGAVAGGPKRFSAKRKLTAVQRLMRGESLEAVSRDLNIPVHRLSEWRDRVLLAAESALKERERDDRDAEIARLQAKVGEITMANELLYEKIDKLEGGRPLARRRSRNEPGALDLHAAALRSVSGL</sequence>
<keyword evidence="4" id="KW-1185">Reference proteome</keyword>
<feature type="compositionally biased region" description="Low complexity" evidence="1">
    <location>
        <begin position="7"/>
        <end position="21"/>
    </location>
</feature>
<dbReference type="GO" id="GO:0003677">
    <property type="term" value="F:DNA binding"/>
    <property type="evidence" value="ECO:0007669"/>
    <property type="project" value="InterPro"/>
</dbReference>
<evidence type="ECO:0000256" key="1">
    <source>
        <dbReference type="SAM" id="MobiDB-lite"/>
    </source>
</evidence>
<organism evidence="2 4">
    <name type="scientific">Tranquillimonas alkanivorans</name>
    <dbReference type="NCBI Taxonomy" id="441119"/>
    <lineage>
        <taxon>Bacteria</taxon>
        <taxon>Pseudomonadati</taxon>
        <taxon>Pseudomonadota</taxon>
        <taxon>Alphaproteobacteria</taxon>
        <taxon>Rhodobacterales</taxon>
        <taxon>Roseobacteraceae</taxon>
        <taxon>Tranquillimonas</taxon>
    </lineage>
</organism>
<gene>
    <name evidence="2" type="ORF">SAMN04488047_12611</name>
    <name evidence="3" type="ORF">SAMN04488047_1442</name>
</gene>
<dbReference type="InterPro" id="IPR036388">
    <property type="entry name" value="WH-like_DNA-bd_sf"/>
</dbReference>
<proteinExistence type="predicted"/>
<dbReference type="SUPFAM" id="SSF46689">
    <property type="entry name" value="Homeodomain-like"/>
    <property type="match status" value="1"/>
</dbReference>
<accession>A0A1I5V168</accession>
<dbReference type="EMBL" id="FOXA01000026">
    <property type="protein sequence ID" value="SFQ01219.1"/>
    <property type="molecule type" value="Genomic_DNA"/>
</dbReference>
<evidence type="ECO:0000313" key="3">
    <source>
        <dbReference type="EMBL" id="SFQ17555.1"/>
    </source>
</evidence>
<feature type="region of interest" description="Disordered" evidence="1">
    <location>
        <begin position="1"/>
        <end position="37"/>
    </location>
</feature>
<evidence type="ECO:0000313" key="4">
    <source>
        <dbReference type="Proteomes" id="UP000199356"/>
    </source>
</evidence>
<dbReference type="AlphaFoldDB" id="A0A1I5V168"/>
<reference evidence="2 4" key="1">
    <citation type="submission" date="2016-10" db="EMBL/GenBank/DDBJ databases">
        <authorList>
            <person name="de Groot N.N."/>
        </authorList>
    </citation>
    <scope>NUCLEOTIDE SEQUENCE [LARGE SCALE GENOMIC DNA]</scope>
    <source>
        <strain evidence="2 4">DSM 19547</strain>
    </source>
</reference>
<dbReference type="OrthoDB" id="1095781at2"/>
<dbReference type="GO" id="GO:0004803">
    <property type="term" value="F:transposase activity"/>
    <property type="evidence" value="ECO:0007669"/>
    <property type="project" value="InterPro"/>
</dbReference>
<dbReference type="Pfam" id="PF01527">
    <property type="entry name" value="HTH_Tnp_1"/>
    <property type="match status" value="1"/>
</dbReference>
<protein>
    <submittedName>
        <fullName evidence="2">Transposase</fullName>
    </submittedName>
</protein>
<dbReference type="GO" id="GO:0006313">
    <property type="term" value="P:DNA transposition"/>
    <property type="evidence" value="ECO:0007669"/>
    <property type="project" value="InterPro"/>
</dbReference>
<name>A0A1I5V168_9RHOB</name>
<dbReference type="Proteomes" id="UP000199356">
    <property type="component" value="Unassembled WGS sequence"/>
</dbReference>